<dbReference type="EMBL" id="CP004120">
    <property type="protein sequence ID" value="AGT42746.1"/>
    <property type="molecule type" value="Genomic_DNA"/>
</dbReference>
<sequence length="313" mass="35667">MYLQLQNVSKKYGNKFAIRNINFNLEKGKMLCLLGPSGCGKTTILRATGGFIKIDDGKIILDGKDITNVPPEEREVSTVFQSYGLFPNMNVLQNIIYGLKFKNIPKKERISLGMQMIKTVGLEGCEKKHISELSGGEQQRTALARSLIIRPKLLLLDEPLSSLDAKLKISMRREIKRLQNEFKVTSVFVTHDQSEAFEIADKIILMNEGVIMQEDFAENIYNNPRNQFALDFIGTRNIIDGKYVRPEKITITKDRKNENAKKAVIEQIIFKGETLELLLNIENTYLKALILNAREKYKTGDTVFAEYQPENIN</sequence>
<dbReference type="GO" id="GO:0005524">
    <property type="term" value="F:ATP binding"/>
    <property type="evidence" value="ECO:0007669"/>
    <property type="project" value="UniProtKB-KW"/>
</dbReference>
<organism evidence="10 11">
    <name type="scientific">Treponema pedis str. T A4</name>
    <dbReference type="NCBI Taxonomy" id="1291379"/>
    <lineage>
        <taxon>Bacteria</taxon>
        <taxon>Pseudomonadati</taxon>
        <taxon>Spirochaetota</taxon>
        <taxon>Spirochaetia</taxon>
        <taxon>Spirochaetales</taxon>
        <taxon>Treponemataceae</taxon>
        <taxon>Treponema</taxon>
    </lineage>
</organism>
<evidence type="ECO:0000259" key="9">
    <source>
        <dbReference type="PROSITE" id="PS50893"/>
    </source>
</evidence>
<dbReference type="GO" id="GO:0043190">
    <property type="term" value="C:ATP-binding cassette (ABC) transporter complex"/>
    <property type="evidence" value="ECO:0007669"/>
    <property type="project" value="InterPro"/>
</dbReference>
<dbReference type="OrthoDB" id="9802264at2"/>
<keyword evidence="8" id="KW-0472">Membrane</keyword>
<dbReference type="RefSeq" id="WP_020964046.1">
    <property type="nucleotide sequence ID" value="NC_022097.1"/>
</dbReference>
<dbReference type="STRING" id="1291379.TPE_0250"/>
<evidence type="ECO:0000256" key="5">
    <source>
        <dbReference type="ARBA" id="ARBA00022840"/>
    </source>
</evidence>
<evidence type="ECO:0000256" key="1">
    <source>
        <dbReference type="ARBA" id="ARBA00022448"/>
    </source>
</evidence>
<dbReference type="InterPro" id="IPR050093">
    <property type="entry name" value="ABC_SmlMolc_Importer"/>
</dbReference>
<dbReference type="PANTHER" id="PTHR42781:SF4">
    <property type="entry name" value="SPERMIDINE_PUTRESCINE IMPORT ATP-BINDING PROTEIN POTA"/>
    <property type="match status" value="1"/>
</dbReference>
<dbReference type="PATRIC" id="fig|1291379.3.peg.248"/>
<dbReference type="FunFam" id="3.40.50.300:FF:000425">
    <property type="entry name" value="Probable ABC transporter, ATP-binding subunit"/>
    <property type="match status" value="1"/>
</dbReference>
<dbReference type="InterPro" id="IPR008995">
    <property type="entry name" value="Mo/tungstate-bd_C_term_dom"/>
</dbReference>
<dbReference type="GeneID" id="301088966"/>
<dbReference type="KEGG" id="tped:TPE_0250"/>
<dbReference type="Proteomes" id="UP000015620">
    <property type="component" value="Chromosome"/>
</dbReference>
<feature type="domain" description="ABC transporter" evidence="9">
    <location>
        <begin position="3"/>
        <end position="233"/>
    </location>
</feature>
<dbReference type="GO" id="GO:0015697">
    <property type="term" value="P:quaternary ammonium group transport"/>
    <property type="evidence" value="ECO:0007669"/>
    <property type="project" value="UniProtKB-ARBA"/>
</dbReference>
<dbReference type="SUPFAM" id="SSF52540">
    <property type="entry name" value="P-loop containing nucleoside triphosphate hydrolases"/>
    <property type="match status" value="1"/>
</dbReference>
<dbReference type="GO" id="GO:0016887">
    <property type="term" value="F:ATP hydrolysis activity"/>
    <property type="evidence" value="ECO:0007669"/>
    <property type="project" value="InterPro"/>
</dbReference>
<keyword evidence="5 10" id="KW-0067">ATP-binding</keyword>
<dbReference type="Gene3D" id="3.40.50.300">
    <property type="entry name" value="P-loop containing nucleotide triphosphate hydrolases"/>
    <property type="match status" value="1"/>
</dbReference>
<protein>
    <submittedName>
        <fullName evidence="10">ABC transporter ATP-binding protein</fullName>
    </submittedName>
</protein>
<keyword evidence="7" id="KW-0406">Ion transport</keyword>
<evidence type="ECO:0000256" key="4">
    <source>
        <dbReference type="ARBA" id="ARBA00022741"/>
    </source>
</evidence>
<dbReference type="SUPFAM" id="SSF50331">
    <property type="entry name" value="MOP-like"/>
    <property type="match status" value="1"/>
</dbReference>
<keyword evidence="11" id="KW-1185">Reference proteome</keyword>
<evidence type="ECO:0000256" key="8">
    <source>
        <dbReference type="ARBA" id="ARBA00023136"/>
    </source>
</evidence>
<evidence type="ECO:0000256" key="6">
    <source>
        <dbReference type="ARBA" id="ARBA00023004"/>
    </source>
</evidence>
<dbReference type="Pfam" id="PF08402">
    <property type="entry name" value="TOBE_2"/>
    <property type="match status" value="1"/>
</dbReference>
<dbReference type="PROSITE" id="PS50893">
    <property type="entry name" value="ABC_TRANSPORTER_2"/>
    <property type="match status" value="1"/>
</dbReference>
<dbReference type="InterPro" id="IPR013611">
    <property type="entry name" value="Transp-assoc_OB_typ2"/>
</dbReference>
<dbReference type="AlphaFoldDB" id="S6A2K0"/>
<dbReference type="InterPro" id="IPR027417">
    <property type="entry name" value="P-loop_NTPase"/>
</dbReference>
<proteinExistence type="predicted"/>
<evidence type="ECO:0000256" key="7">
    <source>
        <dbReference type="ARBA" id="ARBA00023065"/>
    </source>
</evidence>
<keyword evidence="3" id="KW-0410">Iron transport</keyword>
<dbReference type="HOGENOM" id="CLU_000604_1_1_12"/>
<keyword evidence="2" id="KW-1003">Cell membrane</keyword>
<dbReference type="InterPro" id="IPR003439">
    <property type="entry name" value="ABC_transporter-like_ATP-bd"/>
</dbReference>
<dbReference type="GO" id="GO:0015408">
    <property type="term" value="F:ABC-type ferric iron transporter activity"/>
    <property type="evidence" value="ECO:0007669"/>
    <property type="project" value="InterPro"/>
</dbReference>
<gene>
    <name evidence="10" type="ORF">TPE_0250</name>
</gene>
<evidence type="ECO:0000313" key="10">
    <source>
        <dbReference type="EMBL" id="AGT42746.1"/>
    </source>
</evidence>
<dbReference type="SMART" id="SM00382">
    <property type="entry name" value="AAA"/>
    <property type="match status" value="1"/>
</dbReference>
<evidence type="ECO:0000313" key="11">
    <source>
        <dbReference type="Proteomes" id="UP000015620"/>
    </source>
</evidence>
<keyword evidence="1" id="KW-0813">Transport</keyword>
<accession>S6A2K0</accession>
<dbReference type="PANTHER" id="PTHR42781">
    <property type="entry name" value="SPERMIDINE/PUTRESCINE IMPORT ATP-BINDING PROTEIN POTA"/>
    <property type="match status" value="1"/>
</dbReference>
<evidence type="ECO:0000256" key="2">
    <source>
        <dbReference type="ARBA" id="ARBA00022475"/>
    </source>
</evidence>
<dbReference type="Pfam" id="PF00005">
    <property type="entry name" value="ABC_tran"/>
    <property type="match status" value="1"/>
</dbReference>
<evidence type="ECO:0000256" key="3">
    <source>
        <dbReference type="ARBA" id="ARBA00022496"/>
    </source>
</evidence>
<dbReference type="InterPro" id="IPR003593">
    <property type="entry name" value="AAA+_ATPase"/>
</dbReference>
<dbReference type="CDD" id="cd03259">
    <property type="entry name" value="ABC_Carb_Solutes_like"/>
    <property type="match status" value="1"/>
</dbReference>
<reference evidence="10 11" key="1">
    <citation type="journal article" date="2013" name="PLoS ONE">
        <title>Genome-Wide Relatedness of Treponema pedis, from Gingiva and Necrotic Skin Lesions of Pigs, with the Human Oral Pathogen Treponema denticola.</title>
        <authorList>
            <person name="Svartstrom O."/>
            <person name="Mushtaq M."/>
            <person name="Pringle M."/>
            <person name="Segerman B."/>
        </authorList>
    </citation>
    <scope>NUCLEOTIDE SEQUENCE [LARGE SCALE GENOMIC DNA]</scope>
    <source>
        <strain evidence="10">T A4</strain>
    </source>
</reference>
<name>S6A2K0_9SPIR</name>
<keyword evidence="4" id="KW-0547">Nucleotide-binding</keyword>
<dbReference type="InterPro" id="IPR015853">
    <property type="entry name" value="ABC_transpr_FbpC"/>
</dbReference>
<keyword evidence="6" id="KW-0408">Iron</keyword>